<proteinExistence type="predicted"/>
<feature type="non-terminal residue" evidence="2">
    <location>
        <position position="1"/>
    </location>
</feature>
<evidence type="ECO:0000313" key="2">
    <source>
        <dbReference type="EMBL" id="VEL36073.1"/>
    </source>
</evidence>
<sequence>ASEISQETHSGLTSLGLPTTGQTEGASLIDATHDDEDTRPRRRKAKRQRLSSSARAKPSLASVSRGIPDSTQKLRSMLSTPGLGSSFEFGSTGSPTSGLSAKEVTPHSIHVQSSSTSISASAQAATGKSANQSVWDPRAMWSRTSHGLTDPRMLVYHASPTHDSAIPPSPSGRRQRPPAAMVTADRHLHSCCPSAWPHLRHQTPGQAYLSPGQEFYDAYCVIPSRARQLAYETLRYRQPYLMALHQTRPHAHATTHHAHLHPHYRHLHPHHQRSGARSTGGWPAIKAQPRSSAAAAASDGCTCDFWYQLELSGCQLIASEPASRSHSQPMTSPENSEPDDAYNRVDAPLDVYSSGGDIVDRGEDQQPHQTLPRQSAGSTSGLAGYRRSEEAKRLANAAARLRRQRPSAPTPKARQASEHVAAETSRAKTGKR</sequence>
<feature type="compositionally biased region" description="Polar residues" evidence="1">
    <location>
        <begin position="367"/>
        <end position="381"/>
    </location>
</feature>
<reference evidence="2" key="1">
    <citation type="submission" date="2018-11" db="EMBL/GenBank/DDBJ databases">
        <authorList>
            <consortium name="Pathogen Informatics"/>
        </authorList>
    </citation>
    <scope>NUCLEOTIDE SEQUENCE</scope>
</reference>
<feature type="region of interest" description="Disordered" evidence="1">
    <location>
        <begin position="320"/>
        <end position="432"/>
    </location>
</feature>
<dbReference type="EMBL" id="CAAALY010251344">
    <property type="protein sequence ID" value="VEL36073.1"/>
    <property type="molecule type" value="Genomic_DNA"/>
</dbReference>
<feature type="compositionally biased region" description="Polar residues" evidence="1">
    <location>
        <begin position="1"/>
        <end position="25"/>
    </location>
</feature>
<feature type="compositionally biased region" description="Basic residues" evidence="1">
    <location>
        <begin position="265"/>
        <end position="274"/>
    </location>
</feature>
<protein>
    <submittedName>
        <fullName evidence="2">Uncharacterized protein</fullName>
    </submittedName>
</protein>
<gene>
    <name evidence="2" type="ORF">PXEA_LOCUS29513</name>
</gene>
<feature type="region of interest" description="Disordered" evidence="1">
    <location>
        <begin position="1"/>
        <end position="138"/>
    </location>
</feature>
<evidence type="ECO:0000313" key="3">
    <source>
        <dbReference type="Proteomes" id="UP000784294"/>
    </source>
</evidence>
<accession>A0A3S5CTP6</accession>
<feature type="compositionally biased region" description="Polar residues" evidence="1">
    <location>
        <begin position="69"/>
        <end position="99"/>
    </location>
</feature>
<organism evidence="2 3">
    <name type="scientific">Protopolystoma xenopodis</name>
    <dbReference type="NCBI Taxonomy" id="117903"/>
    <lineage>
        <taxon>Eukaryota</taxon>
        <taxon>Metazoa</taxon>
        <taxon>Spiralia</taxon>
        <taxon>Lophotrochozoa</taxon>
        <taxon>Platyhelminthes</taxon>
        <taxon>Monogenea</taxon>
        <taxon>Polyopisthocotylea</taxon>
        <taxon>Polystomatidea</taxon>
        <taxon>Polystomatidae</taxon>
        <taxon>Protopolystoma</taxon>
    </lineage>
</organism>
<keyword evidence="3" id="KW-1185">Reference proteome</keyword>
<dbReference type="Proteomes" id="UP000784294">
    <property type="component" value="Unassembled WGS sequence"/>
</dbReference>
<feature type="region of interest" description="Disordered" evidence="1">
    <location>
        <begin position="159"/>
        <end position="179"/>
    </location>
</feature>
<name>A0A3S5CTP6_9PLAT</name>
<feature type="region of interest" description="Disordered" evidence="1">
    <location>
        <begin position="265"/>
        <end position="286"/>
    </location>
</feature>
<feature type="compositionally biased region" description="Low complexity" evidence="1">
    <location>
        <begin position="107"/>
        <end position="126"/>
    </location>
</feature>
<feature type="compositionally biased region" description="Polar residues" evidence="1">
    <location>
        <begin position="322"/>
        <end position="335"/>
    </location>
</feature>
<comment type="caution">
    <text evidence="2">The sequence shown here is derived from an EMBL/GenBank/DDBJ whole genome shotgun (WGS) entry which is preliminary data.</text>
</comment>
<feature type="compositionally biased region" description="Basic residues" evidence="1">
    <location>
        <begin position="40"/>
        <end position="49"/>
    </location>
</feature>
<evidence type="ECO:0000256" key="1">
    <source>
        <dbReference type="SAM" id="MobiDB-lite"/>
    </source>
</evidence>
<dbReference type="AlphaFoldDB" id="A0A3S5CTP6"/>